<keyword evidence="2" id="KW-1185">Reference proteome</keyword>
<evidence type="ECO:0000313" key="2">
    <source>
        <dbReference type="Proteomes" id="UP000030645"/>
    </source>
</evidence>
<dbReference type="AlphaFoldDB" id="W9S3D8"/>
<accession>W9S3D8</accession>
<sequence>MTMTCSFSMRIALHNATYRYSRTKFEGIERVFIEKLDRDIVGYPLKHPVWPTPIPRLSS</sequence>
<protein>
    <submittedName>
        <fullName evidence="1">Uncharacterized protein</fullName>
    </submittedName>
</protein>
<organism evidence="1 2">
    <name type="scientific">Morus notabilis</name>
    <dbReference type="NCBI Taxonomy" id="981085"/>
    <lineage>
        <taxon>Eukaryota</taxon>
        <taxon>Viridiplantae</taxon>
        <taxon>Streptophyta</taxon>
        <taxon>Embryophyta</taxon>
        <taxon>Tracheophyta</taxon>
        <taxon>Spermatophyta</taxon>
        <taxon>Magnoliopsida</taxon>
        <taxon>eudicotyledons</taxon>
        <taxon>Gunneridae</taxon>
        <taxon>Pentapetalae</taxon>
        <taxon>rosids</taxon>
        <taxon>fabids</taxon>
        <taxon>Rosales</taxon>
        <taxon>Moraceae</taxon>
        <taxon>Moreae</taxon>
        <taxon>Morus</taxon>
    </lineage>
</organism>
<proteinExistence type="predicted"/>
<dbReference type="EMBL" id="KE345571">
    <property type="protein sequence ID" value="EXC06829.1"/>
    <property type="molecule type" value="Genomic_DNA"/>
</dbReference>
<evidence type="ECO:0000313" key="1">
    <source>
        <dbReference type="EMBL" id="EXC06829.1"/>
    </source>
</evidence>
<dbReference type="Proteomes" id="UP000030645">
    <property type="component" value="Unassembled WGS sequence"/>
</dbReference>
<gene>
    <name evidence="1" type="ORF">L484_017295</name>
</gene>
<reference evidence="2" key="1">
    <citation type="submission" date="2013-01" db="EMBL/GenBank/DDBJ databases">
        <title>Draft Genome Sequence of a Mulberry Tree, Morus notabilis C.K. Schneid.</title>
        <authorList>
            <person name="He N."/>
            <person name="Zhao S."/>
        </authorList>
    </citation>
    <scope>NUCLEOTIDE SEQUENCE</scope>
</reference>
<name>W9S3D8_9ROSA</name>